<name>A0ABV2KE34_SPOPS</name>
<gene>
    <name evidence="1" type="ORF">ABIC55_004004</name>
</gene>
<protein>
    <submittedName>
        <fullName evidence="1">Uncharacterized protein</fullName>
    </submittedName>
</protein>
<evidence type="ECO:0000313" key="2">
    <source>
        <dbReference type="Proteomes" id="UP001549104"/>
    </source>
</evidence>
<accession>A0ABV2KE34</accession>
<reference evidence="1 2" key="1">
    <citation type="submission" date="2024-06" db="EMBL/GenBank/DDBJ databases">
        <title>Sorghum-associated microbial communities from plants grown in Nebraska, USA.</title>
        <authorList>
            <person name="Schachtman D."/>
        </authorList>
    </citation>
    <scope>NUCLEOTIDE SEQUENCE [LARGE SCALE GENOMIC DNA]</scope>
    <source>
        <strain evidence="1 2">1288</strain>
    </source>
</reference>
<dbReference type="Proteomes" id="UP001549104">
    <property type="component" value="Unassembled WGS sequence"/>
</dbReference>
<organism evidence="1 2">
    <name type="scientific">Sporosarcina psychrophila</name>
    <name type="common">Bacillus psychrophilus</name>
    <dbReference type="NCBI Taxonomy" id="1476"/>
    <lineage>
        <taxon>Bacteria</taxon>
        <taxon>Bacillati</taxon>
        <taxon>Bacillota</taxon>
        <taxon>Bacilli</taxon>
        <taxon>Bacillales</taxon>
        <taxon>Caryophanaceae</taxon>
        <taxon>Sporosarcina</taxon>
    </lineage>
</organism>
<comment type="caution">
    <text evidence="1">The sequence shown here is derived from an EMBL/GenBank/DDBJ whole genome shotgun (WGS) entry which is preliminary data.</text>
</comment>
<evidence type="ECO:0000313" key="1">
    <source>
        <dbReference type="EMBL" id="MET3658885.1"/>
    </source>
</evidence>
<dbReference type="RefSeq" id="WP_354314506.1">
    <property type="nucleotide sequence ID" value="NZ_JBEPME010000007.1"/>
</dbReference>
<sequence length="76" mass="9079">MVEKFYEEYEDAASRLSAEISPEMYRLVNSFFTLISDYHSYKSKGESDNWFEKDGYSVQAMQIVERHENEYETLSE</sequence>
<proteinExistence type="predicted"/>
<dbReference type="EMBL" id="JBEPME010000007">
    <property type="protein sequence ID" value="MET3658885.1"/>
    <property type="molecule type" value="Genomic_DNA"/>
</dbReference>
<keyword evidence="2" id="KW-1185">Reference proteome</keyword>